<name>A0A8S5TSR8_9CAUD</name>
<protein>
    <submittedName>
        <fullName evidence="1">Uncharacterized protein</fullName>
    </submittedName>
</protein>
<evidence type="ECO:0000313" key="1">
    <source>
        <dbReference type="EMBL" id="DAF85235.1"/>
    </source>
</evidence>
<sequence length="29" mass="3284">MSKKCQTPLTLLSILAPTFAKTKNIVHLW</sequence>
<dbReference type="EMBL" id="BK015921">
    <property type="protein sequence ID" value="DAF85235.1"/>
    <property type="molecule type" value="Genomic_DNA"/>
</dbReference>
<organism evidence="1">
    <name type="scientific">Siphoviridae sp. ct7OC5</name>
    <dbReference type="NCBI Taxonomy" id="2825350"/>
    <lineage>
        <taxon>Viruses</taxon>
        <taxon>Duplodnaviria</taxon>
        <taxon>Heunggongvirae</taxon>
        <taxon>Uroviricota</taxon>
        <taxon>Caudoviricetes</taxon>
    </lineage>
</organism>
<reference evidence="1" key="1">
    <citation type="journal article" date="2021" name="Proc. Natl. Acad. Sci. U.S.A.">
        <title>A Catalog of Tens of Thousands of Viruses from Human Metagenomes Reveals Hidden Associations with Chronic Diseases.</title>
        <authorList>
            <person name="Tisza M.J."/>
            <person name="Buck C.B."/>
        </authorList>
    </citation>
    <scope>NUCLEOTIDE SEQUENCE</scope>
    <source>
        <strain evidence="1">Ct7OC5</strain>
    </source>
</reference>
<accession>A0A8S5TSR8</accession>
<proteinExistence type="predicted"/>